<dbReference type="PROSITE" id="PS51387">
    <property type="entry name" value="FAD_PCMH"/>
    <property type="match status" value="1"/>
</dbReference>
<dbReference type="Pfam" id="PF00941">
    <property type="entry name" value="FAD_binding_5"/>
    <property type="match status" value="1"/>
</dbReference>
<dbReference type="SMART" id="SM01092">
    <property type="entry name" value="CO_deh_flav_C"/>
    <property type="match status" value="1"/>
</dbReference>
<proteinExistence type="predicted"/>
<organism evidence="3 4">
    <name type="scientific">Actinoallomurus oryzae</name>
    <dbReference type="NCBI Taxonomy" id="502180"/>
    <lineage>
        <taxon>Bacteria</taxon>
        <taxon>Bacillati</taxon>
        <taxon>Actinomycetota</taxon>
        <taxon>Actinomycetes</taxon>
        <taxon>Streptosporangiales</taxon>
        <taxon>Thermomonosporaceae</taxon>
        <taxon>Actinoallomurus</taxon>
    </lineage>
</organism>
<accession>A0ABP8QGC5</accession>
<comment type="caution">
    <text evidence="3">The sequence shown here is derived from an EMBL/GenBank/DDBJ whole genome shotgun (WGS) entry which is preliminary data.</text>
</comment>
<dbReference type="InterPro" id="IPR036683">
    <property type="entry name" value="CO_DH_flav_C_dom_sf"/>
</dbReference>
<dbReference type="Gene3D" id="3.30.465.10">
    <property type="match status" value="2"/>
</dbReference>
<dbReference type="Gene3D" id="3.30.390.50">
    <property type="entry name" value="CO dehydrogenase flavoprotein, C-terminal domain"/>
    <property type="match status" value="1"/>
</dbReference>
<sequence>MKLFEYSRAADAREALERFRPGTMYLGGGTNLVDLMRLGVARPDSLVDVTRLPYDTIDTDDGGGLRIGAAVRNSDLAAHPAVRERYPMLARAVLSGASGQVRNMATTAGNLLQRTRCPYFQDVSRPCNKRRPASGCPAIPGDHENLAIFGHSEHCVATHPSDMAVALAALGAQVHVTGPAGDRVVPIPGLHRLPGAAPERDTVLVPGELITAVVLPPPPPGRSHYRKVRERASFAFALVSVAAVLDVDEASGTVRDCRLALGGVAHAPWRAERAEAALRGAPATEEEFIRAAEAELAEARPLPRNAYKVPLARNLIVRTLQELVR</sequence>
<dbReference type="InterPro" id="IPR016166">
    <property type="entry name" value="FAD-bd_PCMH"/>
</dbReference>
<dbReference type="EMBL" id="BAABHF010000026">
    <property type="protein sequence ID" value="GAA4501754.1"/>
    <property type="molecule type" value="Genomic_DNA"/>
</dbReference>
<evidence type="ECO:0000313" key="3">
    <source>
        <dbReference type="EMBL" id="GAA4501754.1"/>
    </source>
</evidence>
<dbReference type="Gene3D" id="3.30.43.10">
    <property type="entry name" value="Uridine Diphospho-n-acetylenolpyruvylglucosamine Reductase, domain 2"/>
    <property type="match status" value="1"/>
</dbReference>
<gene>
    <name evidence="3" type="ORF">GCM10023191_052270</name>
</gene>
<dbReference type="RefSeq" id="WP_345468405.1">
    <property type="nucleotide sequence ID" value="NZ_BAABHF010000026.1"/>
</dbReference>
<reference evidence="4" key="1">
    <citation type="journal article" date="2019" name="Int. J. Syst. Evol. Microbiol.">
        <title>The Global Catalogue of Microorganisms (GCM) 10K type strain sequencing project: providing services to taxonomists for standard genome sequencing and annotation.</title>
        <authorList>
            <consortium name="The Broad Institute Genomics Platform"/>
            <consortium name="The Broad Institute Genome Sequencing Center for Infectious Disease"/>
            <person name="Wu L."/>
            <person name="Ma J."/>
        </authorList>
    </citation>
    <scope>NUCLEOTIDE SEQUENCE [LARGE SCALE GENOMIC DNA]</scope>
    <source>
        <strain evidence="4">JCM 17933</strain>
    </source>
</reference>
<dbReference type="InterPro" id="IPR005107">
    <property type="entry name" value="CO_DH_flav_C"/>
</dbReference>
<dbReference type="InterPro" id="IPR002346">
    <property type="entry name" value="Mopterin_DH_FAD-bd"/>
</dbReference>
<keyword evidence="4" id="KW-1185">Reference proteome</keyword>
<evidence type="ECO:0000256" key="1">
    <source>
        <dbReference type="ARBA" id="ARBA00023002"/>
    </source>
</evidence>
<dbReference type="InterPro" id="IPR016169">
    <property type="entry name" value="FAD-bd_PCMH_sub2"/>
</dbReference>
<dbReference type="PANTHER" id="PTHR42659:SF1">
    <property type="entry name" value="OXIDOREDUCTASE"/>
    <property type="match status" value="1"/>
</dbReference>
<feature type="domain" description="FAD-binding PCMH-type" evidence="2">
    <location>
        <begin position="1"/>
        <end position="220"/>
    </location>
</feature>
<dbReference type="PANTHER" id="PTHR42659">
    <property type="entry name" value="XANTHINE DEHYDROGENASE SUBUNIT C-RELATED"/>
    <property type="match status" value="1"/>
</dbReference>
<dbReference type="InterPro" id="IPR016167">
    <property type="entry name" value="FAD-bd_PCMH_sub1"/>
</dbReference>
<keyword evidence="1" id="KW-0560">Oxidoreductase</keyword>
<protein>
    <submittedName>
        <fullName evidence="3">Xanthine dehydrogenase family protein subunit M</fullName>
    </submittedName>
</protein>
<name>A0ABP8QGC5_9ACTN</name>
<evidence type="ECO:0000313" key="4">
    <source>
        <dbReference type="Proteomes" id="UP001500503"/>
    </source>
</evidence>
<dbReference type="Pfam" id="PF03450">
    <property type="entry name" value="CO_deh_flav_C"/>
    <property type="match status" value="1"/>
</dbReference>
<dbReference type="InterPro" id="IPR036318">
    <property type="entry name" value="FAD-bd_PCMH-like_sf"/>
</dbReference>
<dbReference type="InterPro" id="IPR051312">
    <property type="entry name" value="Diverse_Substr_Oxidored"/>
</dbReference>
<evidence type="ECO:0000259" key="2">
    <source>
        <dbReference type="PROSITE" id="PS51387"/>
    </source>
</evidence>
<dbReference type="SUPFAM" id="SSF56176">
    <property type="entry name" value="FAD-binding/transporter-associated domain-like"/>
    <property type="match status" value="1"/>
</dbReference>
<dbReference type="Proteomes" id="UP001500503">
    <property type="component" value="Unassembled WGS sequence"/>
</dbReference>
<dbReference type="SUPFAM" id="SSF55447">
    <property type="entry name" value="CO dehydrogenase flavoprotein C-terminal domain-like"/>
    <property type="match status" value="1"/>
</dbReference>